<reference evidence="1 2" key="1">
    <citation type="submission" date="2019-02" db="EMBL/GenBank/DDBJ databases">
        <title>Deep-cultivation of Planctomycetes and their phenomic and genomic characterization uncovers novel biology.</title>
        <authorList>
            <person name="Wiegand S."/>
            <person name="Jogler M."/>
            <person name="Boedeker C."/>
            <person name="Pinto D."/>
            <person name="Vollmers J."/>
            <person name="Rivas-Marin E."/>
            <person name="Kohn T."/>
            <person name="Peeters S.H."/>
            <person name="Heuer A."/>
            <person name="Rast P."/>
            <person name="Oberbeckmann S."/>
            <person name="Bunk B."/>
            <person name="Jeske O."/>
            <person name="Meyerdierks A."/>
            <person name="Storesund J.E."/>
            <person name="Kallscheuer N."/>
            <person name="Luecker S."/>
            <person name="Lage O.M."/>
            <person name="Pohl T."/>
            <person name="Merkel B.J."/>
            <person name="Hornburger P."/>
            <person name="Mueller R.-W."/>
            <person name="Bruemmer F."/>
            <person name="Labrenz M."/>
            <person name="Spormann A.M."/>
            <person name="Op Den Camp H."/>
            <person name="Overmann J."/>
            <person name="Amann R."/>
            <person name="Jetten M.S.M."/>
            <person name="Mascher T."/>
            <person name="Medema M.H."/>
            <person name="Devos D.P."/>
            <person name="Kaster A.-K."/>
            <person name="Ovreas L."/>
            <person name="Rohde M."/>
            <person name="Galperin M.Y."/>
            <person name="Jogler C."/>
        </authorList>
    </citation>
    <scope>NUCLEOTIDE SEQUENCE [LARGE SCALE GENOMIC DNA]</scope>
    <source>
        <strain evidence="1 2">Poly59</strain>
    </source>
</reference>
<name>A0A5C6EJ32_9BACT</name>
<dbReference type="Proteomes" id="UP000317977">
    <property type="component" value="Unassembled WGS sequence"/>
</dbReference>
<sequence>MTRSGASPARAGFFVRASKILSDASACTVPAPTPLAFDPKPRFVCSSAAAPPAVHRPRQAIPNGVLRSIRSSLGGVIRAPDCPVSQGPKYVQRPWALDQTPLAQSMDKTGLWLWRRSLKQRADERVVCDQTVDVVAGFIFLDFANQRCGFCFARRICRSCQPG</sequence>
<protein>
    <submittedName>
        <fullName evidence="1">Uncharacterized protein</fullName>
    </submittedName>
</protein>
<organism evidence="1 2">
    <name type="scientific">Rubripirellula reticaptiva</name>
    <dbReference type="NCBI Taxonomy" id="2528013"/>
    <lineage>
        <taxon>Bacteria</taxon>
        <taxon>Pseudomonadati</taxon>
        <taxon>Planctomycetota</taxon>
        <taxon>Planctomycetia</taxon>
        <taxon>Pirellulales</taxon>
        <taxon>Pirellulaceae</taxon>
        <taxon>Rubripirellula</taxon>
    </lineage>
</organism>
<proteinExistence type="predicted"/>
<accession>A0A5C6EJ32</accession>
<keyword evidence="2" id="KW-1185">Reference proteome</keyword>
<dbReference type="AlphaFoldDB" id="A0A5C6EJ32"/>
<evidence type="ECO:0000313" key="1">
    <source>
        <dbReference type="EMBL" id="TWU48480.1"/>
    </source>
</evidence>
<comment type="caution">
    <text evidence="1">The sequence shown here is derived from an EMBL/GenBank/DDBJ whole genome shotgun (WGS) entry which is preliminary data.</text>
</comment>
<evidence type="ECO:0000313" key="2">
    <source>
        <dbReference type="Proteomes" id="UP000317977"/>
    </source>
</evidence>
<dbReference type="EMBL" id="SJPX01000005">
    <property type="protein sequence ID" value="TWU48480.1"/>
    <property type="molecule type" value="Genomic_DNA"/>
</dbReference>
<gene>
    <name evidence="1" type="ORF">Poly59_53280</name>
</gene>